<comment type="caution">
    <text evidence="1">The sequence shown here is derived from an EMBL/GenBank/DDBJ whole genome shotgun (WGS) entry which is preliminary data.</text>
</comment>
<reference evidence="1 2" key="1">
    <citation type="journal article" date="2021" name="BMC Biol.">
        <title>Horizontally acquired antibacterial genes associated with adaptive radiation of ladybird beetles.</title>
        <authorList>
            <person name="Li H.S."/>
            <person name="Tang X.F."/>
            <person name="Huang Y.H."/>
            <person name="Xu Z.Y."/>
            <person name="Chen M.L."/>
            <person name="Du X.Y."/>
            <person name="Qiu B.Y."/>
            <person name="Chen P.T."/>
            <person name="Zhang W."/>
            <person name="Slipinski A."/>
            <person name="Escalona H.E."/>
            <person name="Waterhouse R.M."/>
            <person name="Zwick A."/>
            <person name="Pang H."/>
        </authorList>
    </citation>
    <scope>NUCLEOTIDE SEQUENCE [LARGE SCALE GENOMIC DNA]</scope>
    <source>
        <strain evidence="1">SYSU2018</strain>
    </source>
</reference>
<dbReference type="EMBL" id="JABFTP020000001">
    <property type="protein sequence ID" value="KAL3266961.1"/>
    <property type="molecule type" value="Genomic_DNA"/>
</dbReference>
<protein>
    <submittedName>
        <fullName evidence="1">Uncharacterized protein</fullName>
    </submittedName>
</protein>
<gene>
    <name evidence="1" type="ORF">HHI36_011110</name>
</gene>
<proteinExistence type="predicted"/>
<dbReference type="AlphaFoldDB" id="A0ABD2MKR9"/>
<name>A0ABD2MKR9_9CUCU</name>
<dbReference type="Proteomes" id="UP001516400">
    <property type="component" value="Unassembled WGS sequence"/>
</dbReference>
<evidence type="ECO:0000313" key="2">
    <source>
        <dbReference type="Proteomes" id="UP001516400"/>
    </source>
</evidence>
<evidence type="ECO:0000313" key="1">
    <source>
        <dbReference type="EMBL" id="KAL3266961.1"/>
    </source>
</evidence>
<accession>A0ABD2MKR9</accession>
<sequence length="176" mass="20824">MENHIAFIEKCLKKYEYPNVHSVVIAEIFSGSNRTFLLSWLYRNMHDESEMIFSPDVLSEFLNAYGFCKSSQTKKFIESDLEFPIQLEILHRMFKMLDTLKKERKCNENSSSLALEELKLFKERDLNIFPHFGPIRVCDNIDLKNVKTMNCSKEEQHDEKSSINFQIEKLLKLKTM</sequence>
<organism evidence="1 2">
    <name type="scientific">Cryptolaemus montrouzieri</name>
    <dbReference type="NCBI Taxonomy" id="559131"/>
    <lineage>
        <taxon>Eukaryota</taxon>
        <taxon>Metazoa</taxon>
        <taxon>Ecdysozoa</taxon>
        <taxon>Arthropoda</taxon>
        <taxon>Hexapoda</taxon>
        <taxon>Insecta</taxon>
        <taxon>Pterygota</taxon>
        <taxon>Neoptera</taxon>
        <taxon>Endopterygota</taxon>
        <taxon>Coleoptera</taxon>
        <taxon>Polyphaga</taxon>
        <taxon>Cucujiformia</taxon>
        <taxon>Coccinelloidea</taxon>
        <taxon>Coccinellidae</taxon>
        <taxon>Scymninae</taxon>
        <taxon>Scymnini</taxon>
        <taxon>Cryptolaemus</taxon>
    </lineage>
</organism>
<keyword evidence="2" id="KW-1185">Reference proteome</keyword>